<name>A0A545T886_9GAMM</name>
<evidence type="ECO:0000313" key="5">
    <source>
        <dbReference type="Proteomes" id="UP000319732"/>
    </source>
</evidence>
<comment type="caution">
    <text evidence="4">The sequence shown here is derived from an EMBL/GenBank/DDBJ whole genome shotgun (WGS) entry which is preliminary data.</text>
</comment>
<proteinExistence type="inferred from homology"/>
<dbReference type="PANTHER" id="PTHR11092:SF0">
    <property type="entry name" value="EPIMERASE FAMILY PROTEIN SDR39U1"/>
    <property type="match status" value="1"/>
</dbReference>
<dbReference type="InterPro" id="IPR013549">
    <property type="entry name" value="DUF1731"/>
</dbReference>
<evidence type="ECO:0000313" key="4">
    <source>
        <dbReference type="EMBL" id="TQV73430.1"/>
    </source>
</evidence>
<dbReference type="Pfam" id="PF08338">
    <property type="entry name" value="DUF1731"/>
    <property type="match status" value="1"/>
</dbReference>
<dbReference type="AlphaFoldDB" id="A0A545T886"/>
<dbReference type="Pfam" id="PF01370">
    <property type="entry name" value="Epimerase"/>
    <property type="match status" value="1"/>
</dbReference>
<dbReference type="OrthoDB" id="9801773at2"/>
<comment type="similarity">
    <text evidence="1">Belongs to the NAD(P)-dependent epimerase/dehydratase family. SDR39U1 subfamily.</text>
</comment>
<gene>
    <name evidence="4" type="ORF">FKG94_17145</name>
</gene>
<dbReference type="SUPFAM" id="SSF51735">
    <property type="entry name" value="NAD(P)-binding Rossmann-fold domains"/>
    <property type="match status" value="1"/>
</dbReference>
<sequence length="305" mass="32892">MAHTSSKSVLVTGGTGFIGRHLCRSLDTLGHRVTVLTRTPGKVKLAGEVRQIAGPDELDKPFSFDWVVNLAGEPLAEGRWNTARKQRFRDSRIGFTEDLLQAFRAGGSEPEVLLNGSAIGFYGPHDDEILAETGAAVPSFSHQLCRDWEASADGFAELGTRVCKVRIGVVLGPGGGSLSRMLLPFKLGLGGPLGSGGQWFSWIHLDDLVRLFIHCLEHQTLPGIVNGTAPEPVRNRAFAEALGGALSRPARLPMPAWALVLLYGEMAEELLLSGQRVYPAVALESGFEFRFPTIESALKDIVQGP</sequence>
<dbReference type="InterPro" id="IPR036291">
    <property type="entry name" value="NAD(P)-bd_dom_sf"/>
</dbReference>
<dbReference type="Gene3D" id="3.40.50.720">
    <property type="entry name" value="NAD(P)-binding Rossmann-like Domain"/>
    <property type="match status" value="1"/>
</dbReference>
<dbReference type="NCBIfam" id="TIGR01777">
    <property type="entry name" value="yfcH"/>
    <property type="match status" value="1"/>
</dbReference>
<protein>
    <submittedName>
        <fullName evidence="4">TIGR01777 family protein</fullName>
    </submittedName>
</protein>
<feature type="domain" description="NAD-dependent epimerase/dehydratase" evidence="2">
    <location>
        <begin position="9"/>
        <end position="220"/>
    </location>
</feature>
<dbReference type="EMBL" id="VHSG01000018">
    <property type="protein sequence ID" value="TQV73430.1"/>
    <property type="molecule type" value="Genomic_DNA"/>
</dbReference>
<evidence type="ECO:0000259" key="2">
    <source>
        <dbReference type="Pfam" id="PF01370"/>
    </source>
</evidence>
<evidence type="ECO:0000259" key="3">
    <source>
        <dbReference type="Pfam" id="PF08338"/>
    </source>
</evidence>
<reference evidence="4 5" key="1">
    <citation type="submission" date="2019-06" db="EMBL/GenBank/DDBJ databases">
        <title>Whole genome sequence for Cellvibrionaceae sp. R142.</title>
        <authorList>
            <person name="Wang G."/>
        </authorList>
    </citation>
    <scope>NUCLEOTIDE SEQUENCE [LARGE SCALE GENOMIC DNA]</scope>
    <source>
        <strain evidence="4 5">R142</strain>
    </source>
</reference>
<dbReference type="InterPro" id="IPR010099">
    <property type="entry name" value="SDR39U1"/>
</dbReference>
<dbReference type="PANTHER" id="PTHR11092">
    <property type="entry name" value="SUGAR NUCLEOTIDE EPIMERASE RELATED"/>
    <property type="match status" value="1"/>
</dbReference>
<evidence type="ECO:0000256" key="1">
    <source>
        <dbReference type="ARBA" id="ARBA00009353"/>
    </source>
</evidence>
<keyword evidence="5" id="KW-1185">Reference proteome</keyword>
<dbReference type="InterPro" id="IPR001509">
    <property type="entry name" value="Epimerase_deHydtase"/>
</dbReference>
<feature type="domain" description="DUF1731" evidence="3">
    <location>
        <begin position="254"/>
        <end position="301"/>
    </location>
</feature>
<dbReference type="RefSeq" id="WP_142905558.1">
    <property type="nucleotide sequence ID" value="NZ_ML660097.1"/>
</dbReference>
<organism evidence="4 5">
    <name type="scientific">Exilibacterium tricleocarpae</name>
    <dbReference type="NCBI Taxonomy" id="2591008"/>
    <lineage>
        <taxon>Bacteria</taxon>
        <taxon>Pseudomonadati</taxon>
        <taxon>Pseudomonadota</taxon>
        <taxon>Gammaproteobacteria</taxon>
        <taxon>Cellvibrionales</taxon>
        <taxon>Cellvibrionaceae</taxon>
        <taxon>Exilibacterium</taxon>
    </lineage>
</organism>
<accession>A0A545T886</accession>
<dbReference type="Proteomes" id="UP000319732">
    <property type="component" value="Unassembled WGS sequence"/>
</dbReference>
<dbReference type="CDD" id="cd05242">
    <property type="entry name" value="SDR_a8"/>
    <property type="match status" value="1"/>
</dbReference>